<dbReference type="Pfam" id="PF01926">
    <property type="entry name" value="MMR_HSR1"/>
    <property type="match status" value="1"/>
</dbReference>
<dbReference type="Pfam" id="PF01018">
    <property type="entry name" value="GTP1_OBG"/>
    <property type="match status" value="1"/>
</dbReference>
<keyword evidence="6 7" id="KW-0342">GTP-binding</keyword>
<keyword evidence="2 7" id="KW-0963">Cytoplasm</keyword>
<dbReference type="PANTHER" id="PTHR11702:SF31">
    <property type="entry name" value="MITOCHONDRIAL RIBOSOME-ASSOCIATED GTPASE 2"/>
    <property type="match status" value="1"/>
</dbReference>
<evidence type="ECO:0000256" key="6">
    <source>
        <dbReference type="ARBA" id="ARBA00023134"/>
    </source>
</evidence>
<comment type="subunit">
    <text evidence="7">Monomer.</text>
</comment>
<dbReference type="InterPro" id="IPR006073">
    <property type="entry name" value="GTP-bd"/>
</dbReference>
<feature type="binding site" evidence="7">
    <location>
        <position position="173"/>
    </location>
    <ligand>
        <name>Mg(2+)</name>
        <dbReference type="ChEBI" id="CHEBI:18420"/>
    </ligand>
</feature>
<name>A0A3N6RX12_9CYAN</name>
<keyword evidence="7" id="KW-0479">Metal-binding</keyword>
<dbReference type="PROSITE" id="PS51883">
    <property type="entry name" value="OBG"/>
    <property type="match status" value="1"/>
</dbReference>
<dbReference type="InterPro" id="IPR027417">
    <property type="entry name" value="P-loop_NTPase"/>
</dbReference>
<dbReference type="GO" id="GO:0003924">
    <property type="term" value="F:GTPase activity"/>
    <property type="evidence" value="ECO:0007669"/>
    <property type="project" value="UniProtKB-UniRule"/>
</dbReference>
<feature type="binding site" evidence="7">
    <location>
        <begin position="166"/>
        <end position="173"/>
    </location>
    <ligand>
        <name>GTP</name>
        <dbReference type="ChEBI" id="CHEBI:37565"/>
    </ligand>
</feature>
<dbReference type="CDD" id="cd01898">
    <property type="entry name" value="Obg"/>
    <property type="match status" value="1"/>
</dbReference>
<evidence type="ECO:0000256" key="3">
    <source>
        <dbReference type="ARBA" id="ARBA00022741"/>
    </source>
</evidence>
<evidence type="ECO:0000259" key="8">
    <source>
        <dbReference type="PROSITE" id="PS51710"/>
    </source>
</evidence>
<dbReference type="GO" id="GO:0000287">
    <property type="term" value="F:magnesium ion binding"/>
    <property type="evidence" value="ECO:0007669"/>
    <property type="project" value="InterPro"/>
</dbReference>
<comment type="subcellular location">
    <subcellularLocation>
        <location evidence="7">Cytoplasm</location>
    </subcellularLocation>
</comment>
<dbReference type="InterPro" id="IPR006074">
    <property type="entry name" value="GTP1-OBG_CS"/>
</dbReference>
<dbReference type="Proteomes" id="UP000269154">
    <property type="component" value="Unassembled WGS sequence"/>
</dbReference>
<dbReference type="InterPro" id="IPR031167">
    <property type="entry name" value="G_OBG"/>
</dbReference>
<reference evidence="10 11" key="1">
    <citation type="journal article" date="2018" name="ACS Chem. Biol.">
        <title>Ketoreductase domain dysfunction expands chemodiversity: malyngamide biosynthesis in the cyanobacterium Okeania hirsuta.</title>
        <authorList>
            <person name="Moss N.A."/>
            <person name="Leao T."/>
            <person name="Rankin M."/>
            <person name="McCullough T.M."/>
            <person name="Qu P."/>
            <person name="Korobeynikov A."/>
            <person name="Smith J.L."/>
            <person name="Gerwick L."/>
            <person name="Gerwick W.H."/>
        </authorList>
    </citation>
    <scope>NUCLEOTIDE SEQUENCE [LARGE SCALE GENOMIC DNA]</scope>
    <source>
        <strain evidence="10 11">PAB10Feb10-1</strain>
    </source>
</reference>
<gene>
    <name evidence="10" type="primary">obgE</name>
    <name evidence="7" type="synonym">obg</name>
    <name evidence="10" type="ORF">D5R40_04895</name>
</gene>
<dbReference type="GO" id="GO:0042254">
    <property type="term" value="P:ribosome biogenesis"/>
    <property type="evidence" value="ECO:0007669"/>
    <property type="project" value="UniProtKB-UniRule"/>
</dbReference>
<organism evidence="10 11">
    <name type="scientific">Okeania hirsuta</name>
    <dbReference type="NCBI Taxonomy" id="1458930"/>
    <lineage>
        <taxon>Bacteria</taxon>
        <taxon>Bacillati</taxon>
        <taxon>Cyanobacteriota</taxon>
        <taxon>Cyanophyceae</taxon>
        <taxon>Oscillatoriophycideae</taxon>
        <taxon>Oscillatoriales</taxon>
        <taxon>Microcoleaceae</taxon>
        <taxon>Okeania</taxon>
    </lineage>
</organism>
<evidence type="ECO:0000313" key="11">
    <source>
        <dbReference type="Proteomes" id="UP000269154"/>
    </source>
</evidence>
<comment type="similarity">
    <text evidence="1 7">Belongs to the TRAFAC class OBG-HflX-like GTPase superfamily. OBG GTPase family.</text>
</comment>
<dbReference type="Gene3D" id="3.40.50.300">
    <property type="entry name" value="P-loop containing nucleotide triphosphate hydrolases"/>
    <property type="match status" value="1"/>
</dbReference>
<dbReference type="InterPro" id="IPR014100">
    <property type="entry name" value="GTP-bd_Obg/CgtA"/>
</dbReference>
<comment type="cofactor">
    <cofactor evidence="7">
        <name>Mg(2+)</name>
        <dbReference type="ChEBI" id="CHEBI:18420"/>
    </cofactor>
</comment>
<dbReference type="AlphaFoldDB" id="A0A3N6RX12"/>
<feature type="binding site" evidence="7">
    <location>
        <position position="193"/>
    </location>
    <ligand>
        <name>Mg(2+)</name>
        <dbReference type="ChEBI" id="CHEBI:18420"/>
    </ligand>
</feature>
<keyword evidence="11" id="KW-1185">Reference proteome</keyword>
<evidence type="ECO:0000256" key="4">
    <source>
        <dbReference type="ARBA" id="ARBA00022801"/>
    </source>
</evidence>
<feature type="binding site" evidence="7">
    <location>
        <begin position="191"/>
        <end position="195"/>
    </location>
    <ligand>
        <name>GTP</name>
        <dbReference type="ChEBI" id="CHEBI:37565"/>
    </ligand>
</feature>
<evidence type="ECO:0000259" key="9">
    <source>
        <dbReference type="PROSITE" id="PS51883"/>
    </source>
</evidence>
<dbReference type="EMBL" id="RCBY01000016">
    <property type="protein sequence ID" value="RQH52727.1"/>
    <property type="molecule type" value="Genomic_DNA"/>
</dbReference>
<evidence type="ECO:0000256" key="1">
    <source>
        <dbReference type="ARBA" id="ARBA00007699"/>
    </source>
</evidence>
<dbReference type="OrthoDB" id="9807318at2"/>
<comment type="caution">
    <text evidence="10">The sequence shown here is derived from an EMBL/GenBank/DDBJ whole genome shotgun (WGS) entry which is preliminary data.</text>
</comment>
<sequence length="342" mass="36827">MQFIDQAEIQVEAGKGGDGMVAFRREKYVPAGGPSGGNGGRGGSVILVAVENLQTLLDFRFQRIFKAENGKRGGPKNMTGASGSDRLIEVPPGTMVYDAETEELLGDLITPGQSFCVAKGGKGGLGNKHFLSNSNRAPEYALPGLEGETRMLRLELKLLAEVGIIGLPNAGKSTLIAALSAARPKIADYPFTTLVPNLGVVRKRTGDGTVFADIPGLIEGASAGLGLGHEFLRHIERTKLLLHLVDITDINPVDNFETIQNELKVYGRNLEDKNQILALNKVDAVDLESAEIQELVSNFREINRGKVFLISAVAGIGLKELMEEVWQVLELEENVISCPVKQ</sequence>
<dbReference type="PANTHER" id="PTHR11702">
    <property type="entry name" value="DEVELOPMENTALLY REGULATED GTP-BINDING PROTEIN-RELATED"/>
    <property type="match status" value="1"/>
</dbReference>
<feature type="binding site" evidence="7">
    <location>
        <begin position="311"/>
        <end position="313"/>
    </location>
    <ligand>
        <name>GTP</name>
        <dbReference type="ChEBI" id="CHEBI:37565"/>
    </ligand>
</feature>
<dbReference type="HAMAP" id="MF_01454">
    <property type="entry name" value="GTPase_Obg"/>
    <property type="match status" value="1"/>
</dbReference>
<feature type="domain" description="Obg" evidence="9">
    <location>
        <begin position="1"/>
        <end position="159"/>
    </location>
</feature>
<dbReference type="RefSeq" id="WP_124154293.1">
    <property type="nucleotide sequence ID" value="NZ_CAWOLW010000068.1"/>
</dbReference>
<dbReference type="SUPFAM" id="SSF52540">
    <property type="entry name" value="P-loop containing nucleoside triphosphate hydrolases"/>
    <property type="match status" value="1"/>
</dbReference>
<dbReference type="NCBIfam" id="NF008955">
    <property type="entry name" value="PRK12297.1"/>
    <property type="match status" value="1"/>
</dbReference>
<dbReference type="PROSITE" id="PS00905">
    <property type="entry name" value="GTP1_OBG"/>
    <property type="match status" value="1"/>
</dbReference>
<protein>
    <recommendedName>
        <fullName evidence="7">GTPase Obg</fullName>
        <ecNumber evidence="7">3.6.5.-</ecNumber>
    </recommendedName>
    <alternativeName>
        <fullName evidence="7">GTP-binding protein Obg</fullName>
    </alternativeName>
</protein>
<dbReference type="InterPro" id="IPR036726">
    <property type="entry name" value="GTP1_OBG_dom_sf"/>
</dbReference>
<evidence type="ECO:0000256" key="5">
    <source>
        <dbReference type="ARBA" id="ARBA00022842"/>
    </source>
</evidence>
<dbReference type="EC" id="3.6.5.-" evidence="7"/>
<dbReference type="InterPro" id="IPR045086">
    <property type="entry name" value="OBG_GTPase"/>
</dbReference>
<dbReference type="InterPro" id="IPR006169">
    <property type="entry name" value="GTP1_OBG_dom"/>
</dbReference>
<dbReference type="NCBIfam" id="NF008956">
    <property type="entry name" value="PRK12299.1"/>
    <property type="match status" value="1"/>
</dbReference>
<evidence type="ECO:0000256" key="2">
    <source>
        <dbReference type="ARBA" id="ARBA00022490"/>
    </source>
</evidence>
<feature type="domain" description="OBG-type G" evidence="8">
    <location>
        <begin position="160"/>
        <end position="330"/>
    </location>
</feature>
<dbReference type="SUPFAM" id="SSF82051">
    <property type="entry name" value="Obg GTP-binding protein N-terminal domain"/>
    <property type="match status" value="1"/>
</dbReference>
<feature type="binding site" evidence="7">
    <location>
        <begin position="213"/>
        <end position="216"/>
    </location>
    <ligand>
        <name>GTP</name>
        <dbReference type="ChEBI" id="CHEBI:37565"/>
    </ligand>
</feature>
<dbReference type="GO" id="GO:0005525">
    <property type="term" value="F:GTP binding"/>
    <property type="evidence" value="ECO:0007669"/>
    <property type="project" value="UniProtKB-UniRule"/>
</dbReference>
<keyword evidence="4 7" id="KW-0378">Hydrolase</keyword>
<keyword evidence="3 7" id="KW-0547">Nucleotide-binding</keyword>
<dbReference type="PROSITE" id="PS51710">
    <property type="entry name" value="G_OBG"/>
    <property type="match status" value="1"/>
</dbReference>
<dbReference type="FunFam" id="2.70.210.12:FF:000001">
    <property type="entry name" value="GTPase Obg"/>
    <property type="match status" value="1"/>
</dbReference>
<dbReference type="NCBIfam" id="TIGR02729">
    <property type="entry name" value="Obg_CgtA"/>
    <property type="match status" value="1"/>
</dbReference>
<comment type="function">
    <text evidence="7">An essential GTPase which binds GTP, GDP and possibly (p)ppGpp with moderate affinity, with high nucleotide exchange rates and a fairly low GTP hydrolysis rate. Plays a role in control of the cell cycle, stress response, ribosome biogenesis and in those bacteria that undergo differentiation, in morphogenesis control.</text>
</comment>
<feature type="binding site" evidence="7">
    <location>
        <begin position="280"/>
        <end position="283"/>
    </location>
    <ligand>
        <name>GTP</name>
        <dbReference type="ChEBI" id="CHEBI:37565"/>
    </ligand>
</feature>
<dbReference type="Gene3D" id="2.70.210.12">
    <property type="entry name" value="GTP1/OBG domain"/>
    <property type="match status" value="1"/>
</dbReference>
<dbReference type="PRINTS" id="PR00326">
    <property type="entry name" value="GTP1OBG"/>
</dbReference>
<evidence type="ECO:0000256" key="7">
    <source>
        <dbReference type="HAMAP-Rule" id="MF_01454"/>
    </source>
</evidence>
<evidence type="ECO:0000313" key="10">
    <source>
        <dbReference type="EMBL" id="RQH52727.1"/>
    </source>
</evidence>
<keyword evidence="5 7" id="KW-0460">Magnesium</keyword>
<dbReference type="GO" id="GO:0005737">
    <property type="term" value="C:cytoplasm"/>
    <property type="evidence" value="ECO:0007669"/>
    <property type="project" value="UniProtKB-SubCell"/>
</dbReference>
<proteinExistence type="inferred from homology"/>
<accession>A0A3N6RX12</accession>
<dbReference type="PIRSF" id="PIRSF002401">
    <property type="entry name" value="GTP_bd_Obg/CgtA"/>
    <property type="match status" value="1"/>
</dbReference>